<dbReference type="Gene3D" id="3.40.50.150">
    <property type="entry name" value="Vaccinia Virus protein VP39"/>
    <property type="match status" value="1"/>
</dbReference>
<name>A0A382S3A2_9ZZZZ</name>
<dbReference type="EMBL" id="UINC01125509">
    <property type="protein sequence ID" value="SVD03391.1"/>
    <property type="molecule type" value="Genomic_DNA"/>
</dbReference>
<dbReference type="NCBIfam" id="TIGR01444">
    <property type="entry name" value="fkbM_fam"/>
    <property type="match status" value="1"/>
</dbReference>
<dbReference type="AlphaFoldDB" id="A0A382S3A2"/>
<evidence type="ECO:0000259" key="1">
    <source>
        <dbReference type="Pfam" id="PF05050"/>
    </source>
</evidence>
<reference evidence="2" key="1">
    <citation type="submission" date="2018-05" db="EMBL/GenBank/DDBJ databases">
        <authorList>
            <person name="Lanie J.A."/>
            <person name="Ng W.-L."/>
            <person name="Kazmierczak K.M."/>
            <person name="Andrzejewski T.M."/>
            <person name="Davidsen T.M."/>
            <person name="Wayne K.J."/>
            <person name="Tettelin H."/>
            <person name="Glass J.I."/>
            <person name="Rusch D."/>
            <person name="Podicherti R."/>
            <person name="Tsui H.-C.T."/>
            <person name="Winkler M.E."/>
        </authorList>
    </citation>
    <scope>NUCLEOTIDE SEQUENCE</scope>
</reference>
<organism evidence="2">
    <name type="scientific">marine metagenome</name>
    <dbReference type="NCBI Taxonomy" id="408172"/>
    <lineage>
        <taxon>unclassified sequences</taxon>
        <taxon>metagenomes</taxon>
        <taxon>ecological metagenomes</taxon>
    </lineage>
</organism>
<accession>A0A382S3A2</accession>
<proteinExistence type="predicted"/>
<dbReference type="InterPro" id="IPR053188">
    <property type="entry name" value="FkbM_Methyltransferase"/>
</dbReference>
<dbReference type="SUPFAM" id="SSF53335">
    <property type="entry name" value="S-adenosyl-L-methionine-dependent methyltransferases"/>
    <property type="match status" value="1"/>
</dbReference>
<dbReference type="InterPro" id="IPR006342">
    <property type="entry name" value="FkbM_mtfrase"/>
</dbReference>
<dbReference type="PANTHER" id="PTHR36973:SF4">
    <property type="entry name" value="NODULATION PROTEIN"/>
    <property type="match status" value="1"/>
</dbReference>
<gene>
    <name evidence="2" type="ORF">METZ01_LOCUS356245</name>
</gene>
<protein>
    <recommendedName>
        <fullName evidence="1">Methyltransferase FkbM domain-containing protein</fullName>
    </recommendedName>
</protein>
<feature type="domain" description="Methyltransferase FkbM" evidence="1">
    <location>
        <begin position="20"/>
        <end position="188"/>
    </location>
</feature>
<dbReference type="InterPro" id="IPR029063">
    <property type="entry name" value="SAM-dependent_MTases_sf"/>
</dbReference>
<dbReference type="GO" id="GO:0008171">
    <property type="term" value="F:O-methyltransferase activity"/>
    <property type="evidence" value="ECO:0007669"/>
    <property type="project" value="TreeGrafter"/>
</dbReference>
<sequence>MFERLDCPWFHSLGLATVLDIGAYIGRYAETIHALLPRARIYSFEPLGDCFRQLEQRADRIPLLTALNYGLGDEAGEHSIQHHSFAPSSSLLKMTSLHERAFPDSAESQAVVIKLNRLDEVAEGFELPLPMLVKIDVQGFEDRVLRGGERTIREAKAIIIETSFVPLYEGQPLFSDIRRQLTGWGFVYAGSVGEVRSRTTGEVLQEDSLFLNT</sequence>
<dbReference type="Pfam" id="PF05050">
    <property type="entry name" value="Methyltransf_21"/>
    <property type="match status" value="1"/>
</dbReference>
<dbReference type="PANTHER" id="PTHR36973">
    <property type="entry name" value="SLL1456 PROTEIN-RELATED"/>
    <property type="match status" value="1"/>
</dbReference>
<evidence type="ECO:0000313" key="2">
    <source>
        <dbReference type="EMBL" id="SVD03391.1"/>
    </source>
</evidence>